<reference evidence="1" key="1">
    <citation type="submission" date="2022-11" db="EMBL/GenBank/DDBJ databases">
        <authorList>
            <person name="Petersen C."/>
        </authorList>
    </citation>
    <scope>NUCLEOTIDE SEQUENCE</scope>
    <source>
        <strain evidence="1">IBT 16849</strain>
    </source>
</reference>
<name>A0A9W9LYG5_9EURO</name>
<sequence>MCGLHLSRILEFNDGHKWIARIQLHELNNECKKRFLHEQVNVPVREVFGYETNPDLIGRAFMIM</sequence>
<organism evidence="1 2">
    <name type="scientific">Penicillium cf. griseofulvum</name>
    <dbReference type="NCBI Taxonomy" id="2972120"/>
    <lineage>
        <taxon>Eukaryota</taxon>
        <taxon>Fungi</taxon>
        <taxon>Dikarya</taxon>
        <taxon>Ascomycota</taxon>
        <taxon>Pezizomycotina</taxon>
        <taxon>Eurotiomycetes</taxon>
        <taxon>Eurotiomycetidae</taxon>
        <taxon>Eurotiales</taxon>
        <taxon>Aspergillaceae</taxon>
        <taxon>Penicillium</taxon>
    </lineage>
</organism>
<evidence type="ECO:0000313" key="1">
    <source>
        <dbReference type="EMBL" id="KAJ5181312.1"/>
    </source>
</evidence>
<evidence type="ECO:0000313" key="2">
    <source>
        <dbReference type="Proteomes" id="UP001150879"/>
    </source>
</evidence>
<protein>
    <submittedName>
        <fullName evidence="1">Uncharacterized protein</fullName>
    </submittedName>
</protein>
<reference evidence="1" key="2">
    <citation type="journal article" date="2023" name="IMA Fungus">
        <title>Comparative genomic study of the Penicillium genus elucidates a diverse pangenome and 15 lateral gene transfer events.</title>
        <authorList>
            <person name="Petersen C."/>
            <person name="Sorensen T."/>
            <person name="Nielsen M.R."/>
            <person name="Sondergaard T.E."/>
            <person name="Sorensen J.L."/>
            <person name="Fitzpatrick D.A."/>
            <person name="Frisvad J.C."/>
            <person name="Nielsen K.L."/>
        </authorList>
    </citation>
    <scope>NUCLEOTIDE SEQUENCE</scope>
    <source>
        <strain evidence="1">IBT 16849</strain>
    </source>
</reference>
<comment type="caution">
    <text evidence="1">The sequence shown here is derived from an EMBL/GenBank/DDBJ whole genome shotgun (WGS) entry which is preliminary data.</text>
</comment>
<keyword evidence="2" id="KW-1185">Reference proteome</keyword>
<accession>A0A9W9LYG5</accession>
<gene>
    <name evidence="1" type="ORF">N7472_011272</name>
</gene>
<dbReference type="AlphaFoldDB" id="A0A9W9LYG5"/>
<dbReference type="Proteomes" id="UP001150879">
    <property type="component" value="Unassembled WGS sequence"/>
</dbReference>
<dbReference type="EMBL" id="JAPQKP010000008">
    <property type="protein sequence ID" value="KAJ5181312.1"/>
    <property type="molecule type" value="Genomic_DNA"/>
</dbReference>
<proteinExistence type="predicted"/>